<feature type="region of interest" description="Disordered" evidence="1">
    <location>
        <begin position="192"/>
        <end position="273"/>
    </location>
</feature>
<feature type="compositionally biased region" description="Basic and acidic residues" evidence="1">
    <location>
        <begin position="264"/>
        <end position="273"/>
    </location>
</feature>
<keyword evidence="3" id="KW-1185">Reference proteome</keyword>
<dbReference type="RefSeq" id="XP_038046931.1">
    <property type="nucleotide sequence ID" value="XM_038191003.1"/>
</dbReference>
<feature type="compositionally biased region" description="Basic residues" evidence="1">
    <location>
        <begin position="207"/>
        <end position="217"/>
    </location>
</feature>
<feature type="region of interest" description="Disordered" evidence="1">
    <location>
        <begin position="1"/>
        <end position="26"/>
    </location>
</feature>
<evidence type="ECO:0000313" key="3">
    <source>
        <dbReference type="Proteomes" id="UP000887568"/>
    </source>
</evidence>
<feature type="compositionally biased region" description="Low complexity" evidence="1">
    <location>
        <begin position="192"/>
        <end position="206"/>
    </location>
</feature>
<sequence>MYGTDTMPLTLGVGDHPRTETSATTTTTTCTMDNNNDGQVVTANHTATKTATSADRPTTLQMQDKPKAAKDLLISKIEDLTQRPDRRREAWGMPRCTREKSKEAEDVVLTCDRARGDYYLEDAPYQGFNRSPCCSDDYEDEEDDDERLEAASYMKNNSSSNYSQSHLDFSGSSCHSSPGFLRHHHSYDHLKSSTAYSAPSSPATTHPHQRHAGKKLLHRAEHSSPDLVSSAAGGNNKGRLRKSLFKRFSGNNKDDLTGGPRAGSMREKKNGKKVVESKKVSQIWWQGCDLSGYFQFQDLS</sequence>
<proteinExistence type="predicted"/>
<evidence type="ECO:0000256" key="1">
    <source>
        <dbReference type="SAM" id="MobiDB-lite"/>
    </source>
</evidence>
<dbReference type="AlphaFoldDB" id="A0A913Z7E3"/>
<dbReference type="GeneID" id="119721107"/>
<name>A0A913Z7E3_PATMI</name>
<protein>
    <submittedName>
        <fullName evidence="2">Uncharacterized protein</fullName>
    </submittedName>
</protein>
<accession>A0A913Z7E3</accession>
<dbReference type="Proteomes" id="UP000887568">
    <property type="component" value="Unplaced"/>
</dbReference>
<dbReference type="EnsemblMetazoa" id="XM_038191003.1">
    <property type="protein sequence ID" value="XP_038046931.1"/>
    <property type="gene ID" value="LOC119721107"/>
</dbReference>
<evidence type="ECO:0000313" key="2">
    <source>
        <dbReference type="EnsemblMetazoa" id="XP_038046931.1"/>
    </source>
</evidence>
<organism evidence="2 3">
    <name type="scientific">Patiria miniata</name>
    <name type="common">Bat star</name>
    <name type="synonym">Asterina miniata</name>
    <dbReference type="NCBI Taxonomy" id="46514"/>
    <lineage>
        <taxon>Eukaryota</taxon>
        <taxon>Metazoa</taxon>
        <taxon>Echinodermata</taxon>
        <taxon>Eleutherozoa</taxon>
        <taxon>Asterozoa</taxon>
        <taxon>Asteroidea</taxon>
        <taxon>Valvatacea</taxon>
        <taxon>Valvatida</taxon>
        <taxon>Asterinidae</taxon>
        <taxon>Patiria</taxon>
    </lineage>
</organism>
<reference evidence="2" key="1">
    <citation type="submission" date="2022-11" db="UniProtKB">
        <authorList>
            <consortium name="EnsemblMetazoa"/>
        </authorList>
    </citation>
    <scope>IDENTIFICATION</scope>
</reference>